<proteinExistence type="predicted"/>
<dbReference type="PROSITE" id="PS50158">
    <property type="entry name" value="ZF_CCHC"/>
    <property type="match status" value="1"/>
</dbReference>
<dbReference type="Gene3D" id="3.90.70.200">
    <property type="entry name" value="Plus-3 domain"/>
    <property type="match status" value="1"/>
</dbReference>
<keyword evidence="1" id="KW-0479">Metal-binding</keyword>
<evidence type="ECO:0000313" key="6">
    <source>
        <dbReference type="Proteomes" id="UP000325081"/>
    </source>
</evidence>
<feature type="compositionally biased region" description="Basic and acidic residues" evidence="2">
    <location>
        <begin position="192"/>
        <end position="209"/>
    </location>
</feature>
<keyword evidence="1" id="KW-0863">Zinc-finger</keyword>
<reference evidence="6" key="1">
    <citation type="journal article" date="2019" name="Curr. Biol.">
        <title>Genome Sequence of Striga asiatica Provides Insight into the Evolution of Plant Parasitism.</title>
        <authorList>
            <person name="Yoshida S."/>
            <person name="Kim S."/>
            <person name="Wafula E.K."/>
            <person name="Tanskanen J."/>
            <person name="Kim Y.M."/>
            <person name="Honaas L."/>
            <person name="Yang Z."/>
            <person name="Spallek T."/>
            <person name="Conn C.E."/>
            <person name="Ichihashi Y."/>
            <person name="Cheong K."/>
            <person name="Cui S."/>
            <person name="Der J.P."/>
            <person name="Gundlach H."/>
            <person name="Jiao Y."/>
            <person name="Hori C."/>
            <person name="Ishida J.K."/>
            <person name="Kasahara H."/>
            <person name="Kiba T."/>
            <person name="Kim M.S."/>
            <person name="Koo N."/>
            <person name="Laohavisit A."/>
            <person name="Lee Y.H."/>
            <person name="Lumba S."/>
            <person name="McCourt P."/>
            <person name="Mortimer J.C."/>
            <person name="Mutuku J.M."/>
            <person name="Nomura T."/>
            <person name="Sasaki-Sekimoto Y."/>
            <person name="Seto Y."/>
            <person name="Wang Y."/>
            <person name="Wakatake T."/>
            <person name="Sakakibara H."/>
            <person name="Demura T."/>
            <person name="Yamaguchi S."/>
            <person name="Yoneyama K."/>
            <person name="Manabe R.I."/>
            <person name="Nelson D.C."/>
            <person name="Schulman A.H."/>
            <person name="Timko M.P."/>
            <person name="dePamphilis C.W."/>
            <person name="Choi D."/>
            <person name="Shirasu K."/>
        </authorList>
    </citation>
    <scope>NUCLEOTIDE SEQUENCE [LARGE SCALE GENOMIC DNA]</scope>
    <source>
        <strain evidence="6">cv. UVA1</strain>
    </source>
</reference>
<gene>
    <name evidence="5" type="ORF">STAS_33875</name>
</gene>
<dbReference type="GO" id="GO:0008270">
    <property type="term" value="F:zinc ion binding"/>
    <property type="evidence" value="ECO:0007669"/>
    <property type="project" value="UniProtKB-KW"/>
</dbReference>
<dbReference type="EMBL" id="BKCP01012514">
    <property type="protein sequence ID" value="GER56162.1"/>
    <property type="molecule type" value="Genomic_DNA"/>
</dbReference>
<feature type="compositionally biased region" description="Basic and acidic residues" evidence="2">
    <location>
        <begin position="66"/>
        <end position="81"/>
    </location>
</feature>
<dbReference type="AlphaFoldDB" id="A0A5A7RG39"/>
<dbReference type="Pfam" id="PF03126">
    <property type="entry name" value="Plus-3"/>
    <property type="match status" value="1"/>
</dbReference>
<dbReference type="SUPFAM" id="SSF159042">
    <property type="entry name" value="Plus3-like"/>
    <property type="match status" value="1"/>
</dbReference>
<name>A0A5A7RG39_STRAF</name>
<feature type="region of interest" description="Disordered" evidence="2">
    <location>
        <begin position="554"/>
        <end position="583"/>
    </location>
</feature>
<dbReference type="SUPFAM" id="SSF57756">
    <property type="entry name" value="Retrovirus zinc finger-like domains"/>
    <property type="match status" value="2"/>
</dbReference>
<organism evidence="5 6">
    <name type="scientific">Striga asiatica</name>
    <name type="common">Asiatic witchweed</name>
    <name type="synonym">Buchnera asiatica</name>
    <dbReference type="NCBI Taxonomy" id="4170"/>
    <lineage>
        <taxon>Eukaryota</taxon>
        <taxon>Viridiplantae</taxon>
        <taxon>Streptophyta</taxon>
        <taxon>Embryophyta</taxon>
        <taxon>Tracheophyta</taxon>
        <taxon>Spermatophyta</taxon>
        <taxon>Magnoliopsida</taxon>
        <taxon>eudicotyledons</taxon>
        <taxon>Gunneridae</taxon>
        <taxon>Pentapetalae</taxon>
        <taxon>asterids</taxon>
        <taxon>lamiids</taxon>
        <taxon>Lamiales</taxon>
        <taxon>Orobanchaceae</taxon>
        <taxon>Buchnereae</taxon>
        <taxon>Striga</taxon>
    </lineage>
</organism>
<dbReference type="PANTHER" id="PTHR38940">
    <property type="entry name" value="PLUS3 DOMAIN-CONTAINING PROTEIN"/>
    <property type="match status" value="1"/>
</dbReference>
<sequence length="598" mass="66556">MMSENKDLGINLGLSLGPTSHGAGASMALALPSPVSELVWKCAKPITANRWPFLPSSNGRVNDAAESSKKNDDVRTNENKVDGPINLQFCGKLTERAQCNYNSRFETNASTKQVMSIAIPLSPEPQKLTQPNSSSQQESDDEVNSAPGKAIENKIEIPIPTPGPVTAPNKAYSSCQIGLLYGEKGKEKVKALSDGYERKRSSNDSRENAESNNSMSFCSRGLKRMRIQESSCILADGSSFVNWISNMTKGSSVCNNKKLEFSLGDNLHENHKDNNNSCMQIIVSDRHNNCAPEKIGKRERFATKGPYDDGSTSLETLITSVFAKRMDSLKQIMNTPDKIINYSMCKVICYFCGENGHDLRKCPELAEAEFEDLLTKIGLVAGVEKEYSSLCISCFEFGHWAIKCPARGQFRNIVWKNSACDFSNAENEVGEKEVFRAVRKLRLSRAEIIRWMNSDVSLSNLNGFFLRLRLQKLEARLEGSGYYVARITEDTEGNICCSSKKPILVDFGGFKSYVESPYVSNHDFLEDEIKAWWDRIRKAGDQIPSLAELETKIEDKTSLAKRDRPTESGSQGNLGYGPGPNLREGQQHMLYSAYIYMS</sequence>
<dbReference type="PANTHER" id="PTHR38940:SF5">
    <property type="match status" value="1"/>
</dbReference>
<dbReference type="InterPro" id="IPR004343">
    <property type="entry name" value="Plus-3_dom"/>
</dbReference>
<evidence type="ECO:0000259" key="4">
    <source>
        <dbReference type="PROSITE" id="PS51360"/>
    </source>
</evidence>
<keyword evidence="1" id="KW-0862">Zinc</keyword>
<dbReference type="InterPro" id="IPR036875">
    <property type="entry name" value="Znf_CCHC_sf"/>
</dbReference>
<feature type="region of interest" description="Disordered" evidence="2">
    <location>
        <begin position="192"/>
        <end position="214"/>
    </location>
</feature>
<feature type="compositionally biased region" description="Polar residues" evidence="2">
    <location>
        <begin position="127"/>
        <end position="137"/>
    </location>
</feature>
<feature type="domain" description="Plus3" evidence="4">
    <location>
        <begin position="432"/>
        <end position="561"/>
    </location>
</feature>
<dbReference type="SMART" id="SM00343">
    <property type="entry name" value="ZnF_C2HC"/>
    <property type="match status" value="2"/>
</dbReference>
<evidence type="ECO:0000313" key="5">
    <source>
        <dbReference type="EMBL" id="GER56162.1"/>
    </source>
</evidence>
<evidence type="ECO:0000256" key="2">
    <source>
        <dbReference type="SAM" id="MobiDB-lite"/>
    </source>
</evidence>
<dbReference type="SMART" id="SM00719">
    <property type="entry name" value="Plus3"/>
    <property type="match status" value="1"/>
</dbReference>
<accession>A0A5A7RG39</accession>
<dbReference type="OrthoDB" id="166375at2759"/>
<dbReference type="Gene3D" id="4.10.60.10">
    <property type="entry name" value="Zinc finger, CCHC-type"/>
    <property type="match status" value="1"/>
</dbReference>
<feature type="region of interest" description="Disordered" evidence="2">
    <location>
        <begin position="123"/>
        <end position="146"/>
    </location>
</feature>
<comment type="caution">
    <text evidence="5">The sequence shown here is derived from an EMBL/GenBank/DDBJ whole genome shotgun (WGS) entry which is preliminary data.</text>
</comment>
<keyword evidence="6" id="KW-1185">Reference proteome</keyword>
<evidence type="ECO:0000256" key="1">
    <source>
        <dbReference type="PROSITE-ProRule" id="PRU00047"/>
    </source>
</evidence>
<evidence type="ECO:0000259" key="3">
    <source>
        <dbReference type="PROSITE" id="PS50158"/>
    </source>
</evidence>
<dbReference type="GO" id="GO:0003677">
    <property type="term" value="F:DNA binding"/>
    <property type="evidence" value="ECO:0007669"/>
    <property type="project" value="InterPro"/>
</dbReference>
<feature type="region of interest" description="Disordered" evidence="2">
    <location>
        <begin position="53"/>
        <end position="81"/>
    </location>
</feature>
<feature type="domain" description="CCHC-type" evidence="3">
    <location>
        <begin position="349"/>
        <end position="364"/>
    </location>
</feature>
<dbReference type="PROSITE" id="PS51360">
    <property type="entry name" value="PLUS3"/>
    <property type="match status" value="1"/>
</dbReference>
<dbReference type="InterPro" id="IPR036128">
    <property type="entry name" value="Plus3-like_sf"/>
</dbReference>
<dbReference type="Proteomes" id="UP000325081">
    <property type="component" value="Unassembled WGS sequence"/>
</dbReference>
<protein>
    <submittedName>
        <fullName evidence="5">Zinc knuckle (CCHC-type) family protein</fullName>
    </submittedName>
</protein>
<feature type="compositionally biased region" description="Basic and acidic residues" evidence="2">
    <location>
        <begin position="554"/>
        <end position="566"/>
    </location>
</feature>
<dbReference type="InterPro" id="IPR001878">
    <property type="entry name" value="Znf_CCHC"/>
</dbReference>